<dbReference type="RefSeq" id="WP_376831176.1">
    <property type="nucleotide sequence ID" value="NZ_JBHLWR010000006.1"/>
</dbReference>
<evidence type="ECO:0000256" key="8">
    <source>
        <dbReference type="ARBA" id="ARBA00049547"/>
    </source>
</evidence>
<feature type="domain" description="FAD dependent oxidoreductase" evidence="9">
    <location>
        <begin position="17"/>
        <end position="325"/>
    </location>
</feature>
<gene>
    <name evidence="10" type="ORF">ACFOEX_10880</name>
</gene>
<keyword evidence="5" id="KW-0560">Oxidoreductase</keyword>
<protein>
    <recommendedName>
        <fullName evidence="7">D-amino-acid oxidase</fullName>
        <ecNumber evidence="6">1.4.3.3</ecNumber>
    </recommendedName>
</protein>
<comment type="cofactor">
    <cofactor evidence="1">
        <name>FAD</name>
        <dbReference type="ChEBI" id="CHEBI:57692"/>
    </cofactor>
</comment>
<keyword evidence="11" id="KW-1185">Reference proteome</keyword>
<dbReference type="Pfam" id="PF01266">
    <property type="entry name" value="DAO"/>
    <property type="match status" value="1"/>
</dbReference>
<dbReference type="Gene3D" id="3.30.9.10">
    <property type="entry name" value="D-Amino Acid Oxidase, subunit A, domain 2"/>
    <property type="match status" value="1"/>
</dbReference>
<dbReference type="PANTHER" id="PTHR11530">
    <property type="entry name" value="D-AMINO ACID OXIDASE"/>
    <property type="match status" value="1"/>
</dbReference>
<reference evidence="11" key="1">
    <citation type="journal article" date="2019" name="Int. J. Syst. Evol. Microbiol.">
        <title>The Global Catalogue of Microorganisms (GCM) 10K type strain sequencing project: providing services to taxonomists for standard genome sequencing and annotation.</title>
        <authorList>
            <consortium name="The Broad Institute Genomics Platform"/>
            <consortium name="The Broad Institute Genome Sequencing Center for Infectious Disease"/>
            <person name="Wu L."/>
            <person name="Ma J."/>
        </authorList>
    </citation>
    <scope>NUCLEOTIDE SEQUENCE [LARGE SCALE GENOMIC DNA]</scope>
    <source>
        <strain evidence="11">CCM 7941</strain>
    </source>
</reference>
<evidence type="ECO:0000256" key="6">
    <source>
        <dbReference type="ARBA" id="ARBA00039101"/>
    </source>
</evidence>
<keyword evidence="3" id="KW-0285">Flavoprotein</keyword>
<evidence type="ECO:0000256" key="3">
    <source>
        <dbReference type="ARBA" id="ARBA00022630"/>
    </source>
</evidence>
<accession>A0ABV7LFZ0</accession>
<keyword evidence="4" id="KW-0274">FAD</keyword>
<evidence type="ECO:0000313" key="11">
    <source>
        <dbReference type="Proteomes" id="UP001595536"/>
    </source>
</evidence>
<dbReference type="SUPFAM" id="SSF51905">
    <property type="entry name" value="FAD/NAD(P)-binding domain"/>
    <property type="match status" value="1"/>
</dbReference>
<proteinExistence type="inferred from homology"/>
<evidence type="ECO:0000313" key="10">
    <source>
        <dbReference type="EMBL" id="MFC3266850.1"/>
    </source>
</evidence>
<comment type="similarity">
    <text evidence="2">Belongs to the DAMOX/DASOX family.</text>
</comment>
<dbReference type="InterPro" id="IPR006076">
    <property type="entry name" value="FAD-dep_OxRdtase"/>
</dbReference>
<name>A0ABV7LFZ0_9HYPH</name>
<dbReference type="Proteomes" id="UP001595536">
    <property type="component" value="Unassembled WGS sequence"/>
</dbReference>
<comment type="catalytic activity">
    <reaction evidence="8">
        <text>a D-alpha-amino acid + O2 + H2O = a 2-oxocarboxylate + H2O2 + NH4(+)</text>
        <dbReference type="Rhea" id="RHEA:21816"/>
        <dbReference type="ChEBI" id="CHEBI:15377"/>
        <dbReference type="ChEBI" id="CHEBI:15379"/>
        <dbReference type="ChEBI" id="CHEBI:16240"/>
        <dbReference type="ChEBI" id="CHEBI:28938"/>
        <dbReference type="ChEBI" id="CHEBI:35179"/>
        <dbReference type="ChEBI" id="CHEBI:59871"/>
        <dbReference type="EC" id="1.4.3.3"/>
    </reaction>
    <physiologicalReaction direction="left-to-right" evidence="8">
        <dbReference type="Rhea" id="RHEA:21817"/>
    </physiologicalReaction>
</comment>
<dbReference type="InterPro" id="IPR023209">
    <property type="entry name" value="DAO"/>
</dbReference>
<dbReference type="SUPFAM" id="SSF54373">
    <property type="entry name" value="FAD-linked reductases, C-terminal domain"/>
    <property type="match status" value="1"/>
</dbReference>
<organism evidence="10 11">
    <name type="scientific">Camelimonas abortus</name>
    <dbReference type="NCBI Taxonomy" id="1017184"/>
    <lineage>
        <taxon>Bacteria</taxon>
        <taxon>Pseudomonadati</taxon>
        <taxon>Pseudomonadota</taxon>
        <taxon>Alphaproteobacteria</taxon>
        <taxon>Hyphomicrobiales</taxon>
        <taxon>Chelatococcaceae</taxon>
        <taxon>Camelimonas</taxon>
    </lineage>
</organism>
<dbReference type="EMBL" id="JBHRUV010000059">
    <property type="protein sequence ID" value="MFC3266850.1"/>
    <property type="molecule type" value="Genomic_DNA"/>
</dbReference>
<dbReference type="PANTHER" id="PTHR11530:SF11">
    <property type="entry name" value="D-ASPARTATE OXIDASE"/>
    <property type="match status" value="1"/>
</dbReference>
<evidence type="ECO:0000259" key="9">
    <source>
        <dbReference type="Pfam" id="PF01266"/>
    </source>
</evidence>
<evidence type="ECO:0000256" key="4">
    <source>
        <dbReference type="ARBA" id="ARBA00022827"/>
    </source>
</evidence>
<evidence type="ECO:0000256" key="1">
    <source>
        <dbReference type="ARBA" id="ARBA00001974"/>
    </source>
</evidence>
<dbReference type="InterPro" id="IPR036188">
    <property type="entry name" value="FAD/NAD-bd_sf"/>
</dbReference>
<dbReference type="EC" id="1.4.3.3" evidence="6"/>
<comment type="caution">
    <text evidence="10">The sequence shown here is derived from an EMBL/GenBank/DDBJ whole genome shotgun (WGS) entry which is preliminary data.</text>
</comment>
<evidence type="ECO:0000256" key="5">
    <source>
        <dbReference type="ARBA" id="ARBA00023002"/>
    </source>
</evidence>
<sequence>MVARPAHAERNPSLPSVSVVGAGVIGSWCALALAEAGCAVTLYDRGPGELVGATSYWAGGMLAPDCEAEVSEPLVTRLGRRSLTLWREAFPDIAFNGSLIVAHPRDRADFERFARVTPGHERVDARRIAELEPALEGRFRDGLFYPAEGHVEPRRVIPAMHRRLRALGVELRFGVAVNPEALEGLVLDCRGVWAKDALPDLRGVRGEVVTIETPEISFSRPVRLLHPRWPIYVIPRPGGRFVIGASTVENEDERVTVRSALELMSAAFAIHPAFGEARIVEMGAGLRPAFPDHAPRVQAEGRIIRVNGLYRHGFLISPAIAWAVRAWIVEGVRDDELIREKPLHAPGRSAAPASQEA</sequence>
<evidence type="ECO:0000256" key="2">
    <source>
        <dbReference type="ARBA" id="ARBA00006730"/>
    </source>
</evidence>
<dbReference type="Gene3D" id="3.50.50.60">
    <property type="entry name" value="FAD/NAD(P)-binding domain"/>
    <property type="match status" value="1"/>
</dbReference>
<evidence type="ECO:0000256" key="7">
    <source>
        <dbReference type="ARBA" id="ARBA00039751"/>
    </source>
</evidence>